<accession>A0A0X3TY78</accession>
<dbReference type="Proteomes" id="UP000053791">
    <property type="component" value="Unassembled WGS sequence"/>
</dbReference>
<evidence type="ECO:0000313" key="1">
    <source>
        <dbReference type="EMBL" id="KUJ80599.1"/>
    </source>
</evidence>
<evidence type="ECO:0000313" key="2">
    <source>
        <dbReference type="Proteomes" id="UP000053791"/>
    </source>
</evidence>
<protein>
    <submittedName>
        <fullName evidence="1">Uncharacterized protein</fullName>
    </submittedName>
</protein>
<dbReference type="EMBL" id="LQBQ01000012">
    <property type="protein sequence ID" value="KUJ80599.1"/>
    <property type="molecule type" value="Genomic_DNA"/>
</dbReference>
<keyword evidence="2" id="KW-1185">Reference proteome</keyword>
<dbReference type="AlphaFoldDB" id="A0A0X3TY78"/>
<name>A0A0X3TY78_9RHOB</name>
<proteinExistence type="predicted"/>
<reference evidence="1 2" key="1">
    <citation type="submission" date="2015-12" db="EMBL/GenBank/DDBJ databases">
        <authorList>
            <person name="Shamseldin A."/>
            <person name="Moawad H."/>
            <person name="Abd El-Rahim W.M."/>
            <person name="Sadowsky M.J."/>
        </authorList>
    </citation>
    <scope>NUCLEOTIDE SEQUENCE [LARGE SCALE GENOMIC DNA]</scope>
    <source>
        <strain evidence="1 2">ZGT118</strain>
    </source>
</reference>
<dbReference type="STRING" id="1685379.AVO45_06020"/>
<gene>
    <name evidence="1" type="ORF">AVO45_06020</name>
</gene>
<comment type="caution">
    <text evidence="1">The sequence shown here is derived from an EMBL/GenBank/DDBJ whole genome shotgun (WGS) entry which is preliminary data.</text>
</comment>
<sequence length="74" mass="8259">MMKASYSVRKKYNEGSDRTTESAYLIGRMAGLPCYLKLNCSAFRIVFSGVSPERSKFAANDGLPAGGLYRRRRS</sequence>
<organism evidence="1 2">
    <name type="scientific">Ruegeria marisrubri</name>
    <dbReference type="NCBI Taxonomy" id="1685379"/>
    <lineage>
        <taxon>Bacteria</taxon>
        <taxon>Pseudomonadati</taxon>
        <taxon>Pseudomonadota</taxon>
        <taxon>Alphaproteobacteria</taxon>
        <taxon>Rhodobacterales</taxon>
        <taxon>Roseobacteraceae</taxon>
        <taxon>Ruegeria</taxon>
    </lineage>
</organism>